<organism evidence="1">
    <name type="scientific">Arundo donax</name>
    <name type="common">Giant reed</name>
    <name type="synonym">Donax arundinaceus</name>
    <dbReference type="NCBI Taxonomy" id="35708"/>
    <lineage>
        <taxon>Eukaryota</taxon>
        <taxon>Viridiplantae</taxon>
        <taxon>Streptophyta</taxon>
        <taxon>Embryophyta</taxon>
        <taxon>Tracheophyta</taxon>
        <taxon>Spermatophyta</taxon>
        <taxon>Magnoliopsida</taxon>
        <taxon>Liliopsida</taxon>
        <taxon>Poales</taxon>
        <taxon>Poaceae</taxon>
        <taxon>PACMAD clade</taxon>
        <taxon>Arundinoideae</taxon>
        <taxon>Arundineae</taxon>
        <taxon>Arundo</taxon>
    </lineage>
</organism>
<name>A0A0A8ZHX6_ARUDO</name>
<sequence>MKLLNSGSGEEISEGLDRDRLNVVGSCCCMCMSPCSLYSLC</sequence>
<protein>
    <submittedName>
        <fullName evidence="1">Uncharacterized protein</fullName>
    </submittedName>
</protein>
<dbReference type="EMBL" id="GBRH01258911">
    <property type="protein sequence ID" value="JAD38984.1"/>
    <property type="molecule type" value="Transcribed_RNA"/>
</dbReference>
<evidence type="ECO:0000313" key="1">
    <source>
        <dbReference type="EMBL" id="JAD38984.1"/>
    </source>
</evidence>
<reference evidence="1" key="2">
    <citation type="journal article" date="2015" name="Data Brief">
        <title>Shoot transcriptome of the giant reed, Arundo donax.</title>
        <authorList>
            <person name="Barrero R.A."/>
            <person name="Guerrero F.D."/>
            <person name="Moolhuijzen P."/>
            <person name="Goolsby J.A."/>
            <person name="Tidwell J."/>
            <person name="Bellgard S.E."/>
            <person name="Bellgard M.I."/>
        </authorList>
    </citation>
    <scope>NUCLEOTIDE SEQUENCE</scope>
    <source>
        <tissue evidence="1">Shoot tissue taken approximately 20 cm above the soil surface</tissue>
    </source>
</reference>
<proteinExistence type="predicted"/>
<reference evidence="1" key="1">
    <citation type="submission" date="2014-09" db="EMBL/GenBank/DDBJ databases">
        <authorList>
            <person name="Magalhaes I.L.F."/>
            <person name="Oliveira U."/>
            <person name="Santos F.R."/>
            <person name="Vidigal T.H.D.A."/>
            <person name="Brescovit A.D."/>
            <person name="Santos A.J."/>
        </authorList>
    </citation>
    <scope>NUCLEOTIDE SEQUENCE</scope>
    <source>
        <tissue evidence="1">Shoot tissue taken approximately 20 cm above the soil surface</tissue>
    </source>
</reference>
<dbReference type="AlphaFoldDB" id="A0A0A8ZHX6"/>
<accession>A0A0A8ZHX6</accession>